<dbReference type="Pfam" id="PF07647">
    <property type="entry name" value="SAM_2"/>
    <property type="match status" value="1"/>
</dbReference>
<dbReference type="PANTHER" id="PTHR12515">
    <property type="entry name" value="STERILE ALPHA MOTIF DOMAIN CONTAINING PROTEIN 4-RELATED"/>
    <property type="match status" value="1"/>
</dbReference>
<dbReference type="Gene3D" id="1.10.150.50">
    <property type="entry name" value="Transcription Factor, Ets-1"/>
    <property type="match status" value="1"/>
</dbReference>
<evidence type="ECO:0000313" key="7">
    <source>
        <dbReference type="Proteomes" id="UP000268321"/>
    </source>
</evidence>
<accession>A0A4P9ZJB6</accession>
<dbReference type="GO" id="GO:0003729">
    <property type="term" value="F:mRNA binding"/>
    <property type="evidence" value="ECO:0007669"/>
    <property type="project" value="TreeGrafter"/>
</dbReference>
<comment type="subcellular location">
    <subcellularLocation>
        <location evidence="1">Cytoplasm</location>
    </subcellularLocation>
</comment>
<feature type="domain" description="SAM" evidence="5">
    <location>
        <begin position="545"/>
        <end position="609"/>
    </location>
</feature>
<reference evidence="7" key="1">
    <citation type="journal article" date="2018" name="Nat. Microbiol.">
        <title>Leveraging single-cell genomics to expand the fungal tree of life.</title>
        <authorList>
            <person name="Ahrendt S.R."/>
            <person name="Quandt C.A."/>
            <person name="Ciobanu D."/>
            <person name="Clum A."/>
            <person name="Salamov A."/>
            <person name="Andreopoulos B."/>
            <person name="Cheng J.F."/>
            <person name="Woyke T."/>
            <person name="Pelin A."/>
            <person name="Henrissat B."/>
            <person name="Reynolds N.K."/>
            <person name="Benny G.L."/>
            <person name="Smith M.E."/>
            <person name="James T.Y."/>
            <person name="Grigoriev I.V."/>
        </authorList>
    </citation>
    <scope>NUCLEOTIDE SEQUENCE [LARGE SCALE GENOMIC DNA]</scope>
    <source>
        <strain evidence="7">Baker2002</strain>
    </source>
</reference>
<dbReference type="Proteomes" id="UP000268321">
    <property type="component" value="Unassembled WGS sequence"/>
</dbReference>
<dbReference type="AlphaFoldDB" id="A0A4P9ZJB6"/>
<evidence type="ECO:0000256" key="3">
    <source>
        <dbReference type="ARBA" id="ARBA00022884"/>
    </source>
</evidence>
<dbReference type="SUPFAM" id="SSF47769">
    <property type="entry name" value="SAM/Pointed domain"/>
    <property type="match status" value="1"/>
</dbReference>
<dbReference type="InterPro" id="IPR013761">
    <property type="entry name" value="SAM/pointed_sf"/>
</dbReference>
<feature type="region of interest" description="Disordered" evidence="4">
    <location>
        <begin position="468"/>
        <end position="518"/>
    </location>
</feature>
<organism evidence="6 7">
    <name type="scientific">Metschnikowia bicuspidata</name>
    <dbReference type="NCBI Taxonomy" id="27322"/>
    <lineage>
        <taxon>Eukaryota</taxon>
        <taxon>Fungi</taxon>
        <taxon>Dikarya</taxon>
        <taxon>Ascomycota</taxon>
        <taxon>Saccharomycotina</taxon>
        <taxon>Pichiomycetes</taxon>
        <taxon>Metschnikowiaceae</taxon>
        <taxon>Metschnikowia</taxon>
    </lineage>
</organism>
<feature type="compositionally biased region" description="Polar residues" evidence="4">
    <location>
        <begin position="509"/>
        <end position="518"/>
    </location>
</feature>
<keyword evidence="3" id="KW-0694">RNA-binding</keyword>
<gene>
    <name evidence="6" type="ORF">METBISCDRAFT_25910</name>
</gene>
<evidence type="ECO:0000313" key="6">
    <source>
        <dbReference type="EMBL" id="RKP32160.1"/>
    </source>
</evidence>
<dbReference type="PANTHER" id="PTHR12515:SF5">
    <property type="entry name" value="PROTEIN SMAUG"/>
    <property type="match status" value="1"/>
</dbReference>
<dbReference type="InterPro" id="IPR050897">
    <property type="entry name" value="SMAUG/VTS1_RNA-bind"/>
</dbReference>
<dbReference type="GO" id="GO:0000289">
    <property type="term" value="P:nuclear-transcribed mRNA poly(A) tail shortening"/>
    <property type="evidence" value="ECO:0007669"/>
    <property type="project" value="TreeGrafter"/>
</dbReference>
<feature type="compositionally biased region" description="Polar residues" evidence="4">
    <location>
        <begin position="468"/>
        <end position="490"/>
    </location>
</feature>
<feature type="region of interest" description="Disordered" evidence="4">
    <location>
        <begin position="278"/>
        <end position="298"/>
    </location>
</feature>
<feature type="region of interest" description="Disordered" evidence="4">
    <location>
        <begin position="98"/>
        <end position="121"/>
    </location>
</feature>
<keyword evidence="2" id="KW-0963">Cytoplasm</keyword>
<evidence type="ECO:0000256" key="4">
    <source>
        <dbReference type="SAM" id="MobiDB-lite"/>
    </source>
</evidence>
<sequence length="611" mass="65305">MDNDFLNKGYAEKPIVLSPPPVNGPTSNSYNMSGLPSNFHSQRNQSLGHNLQQEFETLKADLDLDLSLANDIPASSYRLGCSAQDDSRLILLRSDSSRGTVSAPTSAVDHSVGGTGAGHSLQSRPGLMPRLTYLMNLLMLETLVRDGVQLGKQGSSFLPQLSAPARPQSVNEFKHSLGGLHSGKLQLHQNGLVSDMIQTTSWIESLSTHEIVTVINFWCNNLPFDVLLTMKHKLESHLESQVSHGLPHVFGSASQFGQDYKTPDFGAESRLASVDLGNVPSSIGSPNSGNSGNAVSSVVEGNDLSQNQGGLLQPKPKANGSYRSHLFVESKLQRPKLADPTVNGRFAQNGAVMGPPVNGHSGYPNQVFTSSNIRNPNLGQLAVDRARSPTMHLCEKTNFLQLAAGQSPHSFGPSNEDSLDFSEALKLGALATINSRVVLDSGRKNYSQASAAQRGAAIATASFEESLNRQTHSSSAPVGVQKYSTVAQTGRSKEGDSPGKITSGGTLGDASSTGSGVTSHFPNSAISSLNTTAAPAGTSMPNEIASFELLNNIPAWLKLLRLHKYTDCLKDIYWKDLVSLLDLQLEECGVRALGARRKLLKAFEAVKQART</sequence>
<dbReference type="GO" id="GO:0000932">
    <property type="term" value="C:P-body"/>
    <property type="evidence" value="ECO:0007669"/>
    <property type="project" value="TreeGrafter"/>
</dbReference>
<evidence type="ECO:0000256" key="2">
    <source>
        <dbReference type="ARBA" id="ARBA00022490"/>
    </source>
</evidence>
<dbReference type="SMART" id="SM00454">
    <property type="entry name" value="SAM"/>
    <property type="match status" value="1"/>
</dbReference>
<protein>
    <recommendedName>
        <fullName evidence="5">SAM domain-containing protein</fullName>
    </recommendedName>
</protein>
<dbReference type="OrthoDB" id="2155283at2759"/>
<dbReference type="EMBL" id="ML004433">
    <property type="protein sequence ID" value="RKP32160.1"/>
    <property type="molecule type" value="Genomic_DNA"/>
</dbReference>
<evidence type="ECO:0000259" key="5">
    <source>
        <dbReference type="SMART" id="SM00454"/>
    </source>
</evidence>
<evidence type="ECO:0000256" key="1">
    <source>
        <dbReference type="ARBA" id="ARBA00004496"/>
    </source>
</evidence>
<dbReference type="InterPro" id="IPR001660">
    <property type="entry name" value="SAM"/>
</dbReference>
<proteinExistence type="predicted"/>
<name>A0A4P9ZJB6_9ASCO</name>
<keyword evidence="7" id="KW-1185">Reference proteome</keyword>